<comment type="subcellular location">
    <subcellularLocation>
        <location evidence="1">Membrane</location>
        <topology evidence="1">Multi-pass membrane protein</topology>
    </subcellularLocation>
</comment>
<protein>
    <submittedName>
        <fullName evidence="9">Cationic amino acid transporter</fullName>
    </submittedName>
</protein>
<gene>
    <name evidence="9" type="ORF">MNEG_0314</name>
</gene>
<feature type="transmembrane region" description="Helical" evidence="7">
    <location>
        <begin position="242"/>
        <end position="263"/>
    </location>
</feature>
<feature type="transmembrane region" description="Helical" evidence="7">
    <location>
        <begin position="322"/>
        <end position="345"/>
    </location>
</feature>
<sequence>MSPSKAYKAVGFSSFGEYTKGLASLGTILSTRSFSPIMPANPVKSSGEAMKRVLGAFDLVCLGIGMMLGAGVFVTTGYVTANLAGYIVAGICAMLSSFCYAEFAVDIPAAGGAYTYIAAALGEFLAWLAVANLIFEYILANAAAIRGFSPYFAALTNKTETWYIHFWTAPDGTLFQLDWWAFGWCLVLSVLLIFGTKESAWFNGVVTVLHVVLVVFIIIAGLVKAKPSNAVPFLPFGAKGAFNGASIVFFSYIGFDAVACAAEETKNPRKDLPRGILGSVSIVTVLYTLMAITLALMVPREDLLGFSSASFANAFTYAGMQWATYIVAVGALLGIITTTLVGMYGTSRIITGVARDHLIPPFLATVGGRASTPWIAIAIQGVGSAVLALLSPFSDLADMVSISTLFAFWVVALGLVWRRSCTDGIGGGGNLPGLATADDSAPEGDADATPAAAPKSERLAPGALLRRRLLTAGLLLAINAGALLFTLGWVFSETGSTQETITLSVGGGVFLISTACLHLLVKPMYTPPRYQAPLYPWLPAVSMAFNVFLLGQLGKVAWIRFFIWTGACIACYLLYSSVASYNKLSYEKESLPTNVPATELTAGKDADISKDLEMTK</sequence>
<dbReference type="OrthoDB" id="512288at2759"/>
<evidence type="ECO:0000256" key="2">
    <source>
        <dbReference type="ARBA" id="ARBA00008572"/>
    </source>
</evidence>
<feature type="transmembrane region" description="Helical" evidence="7">
    <location>
        <begin position="113"/>
        <end position="135"/>
    </location>
</feature>
<feature type="transmembrane region" description="Helical" evidence="7">
    <location>
        <begin position="469"/>
        <end position="491"/>
    </location>
</feature>
<feature type="transmembrane region" description="Helical" evidence="7">
    <location>
        <begin position="503"/>
        <end position="521"/>
    </location>
</feature>
<dbReference type="AlphaFoldDB" id="A0A0D2LN07"/>
<name>A0A0D2LN07_9CHLO</name>
<feature type="region of interest" description="Disordered" evidence="6">
    <location>
        <begin position="436"/>
        <end position="455"/>
    </location>
</feature>
<evidence type="ECO:0000313" key="10">
    <source>
        <dbReference type="Proteomes" id="UP000054498"/>
    </source>
</evidence>
<keyword evidence="10" id="KW-1185">Reference proteome</keyword>
<dbReference type="GO" id="GO:0015171">
    <property type="term" value="F:amino acid transmembrane transporter activity"/>
    <property type="evidence" value="ECO:0007669"/>
    <property type="project" value="TreeGrafter"/>
</dbReference>
<dbReference type="Proteomes" id="UP000054498">
    <property type="component" value="Unassembled WGS sequence"/>
</dbReference>
<dbReference type="PANTHER" id="PTHR43243">
    <property type="entry name" value="INNER MEMBRANE TRANSPORTER YGJI-RELATED"/>
    <property type="match status" value="1"/>
</dbReference>
<dbReference type="Pfam" id="PF13906">
    <property type="entry name" value="AA_permease_C"/>
    <property type="match status" value="1"/>
</dbReference>
<feature type="transmembrane region" description="Helical" evidence="7">
    <location>
        <begin position="275"/>
        <end position="298"/>
    </location>
</feature>
<dbReference type="PANTHER" id="PTHR43243:SF41">
    <property type="entry name" value="CATIONIC AMINO ACID TRANSPORTER 7, CHLOROPLASTIC"/>
    <property type="match status" value="1"/>
</dbReference>
<dbReference type="KEGG" id="mng:MNEG_0314"/>
<dbReference type="GO" id="GO:0005886">
    <property type="term" value="C:plasma membrane"/>
    <property type="evidence" value="ECO:0007669"/>
    <property type="project" value="TreeGrafter"/>
</dbReference>
<evidence type="ECO:0000256" key="1">
    <source>
        <dbReference type="ARBA" id="ARBA00004141"/>
    </source>
</evidence>
<keyword evidence="3 7" id="KW-0812">Transmembrane</keyword>
<feature type="transmembrane region" description="Helical" evidence="7">
    <location>
        <begin position="557"/>
        <end position="575"/>
    </location>
</feature>
<dbReference type="GeneID" id="25726432"/>
<proteinExistence type="inferred from homology"/>
<keyword evidence="4 7" id="KW-1133">Transmembrane helix</keyword>
<dbReference type="InterPro" id="IPR002293">
    <property type="entry name" value="AA/rel_permease1"/>
</dbReference>
<evidence type="ECO:0000256" key="5">
    <source>
        <dbReference type="ARBA" id="ARBA00023136"/>
    </source>
</evidence>
<keyword evidence="5 7" id="KW-0472">Membrane</keyword>
<feature type="domain" description="Cationic amino acid transporter C-terminal" evidence="8">
    <location>
        <begin position="530"/>
        <end position="578"/>
    </location>
</feature>
<feature type="transmembrane region" description="Helical" evidence="7">
    <location>
        <begin position="533"/>
        <end position="551"/>
    </location>
</feature>
<dbReference type="Gene3D" id="1.20.1740.10">
    <property type="entry name" value="Amino acid/polyamine transporter I"/>
    <property type="match status" value="2"/>
</dbReference>
<organism evidence="9 10">
    <name type="scientific">Monoraphidium neglectum</name>
    <dbReference type="NCBI Taxonomy" id="145388"/>
    <lineage>
        <taxon>Eukaryota</taxon>
        <taxon>Viridiplantae</taxon>
        <taxon>Chlorophyta</taxon>
        <taxon>core chlorophytes</taxon>
        <taxon>Chlorophyceae</taxon>
        <taxon>CS clade</taxon>
        <taxon>Sphaeropleales</taxon>
        <taxon>Selenastraceae</taxon>
        <taxon>Monoraphidium</taxon>
    </lineage>
</organism>
<evidence type="ECO:0000256" key="4">
    <source>
        <dbReference type="ARBA" id="ARBA00022989"/>
    </source>
</evidence>
<dbReference type="RefSeq" id="XP_013906663.1">
    <property type="nucleotide sequence ID" value="XM_014051209.1"/>
</dbReference>
<dbReference type="Pfam" id="PF13520">
    <property type="entry name" value="AA_permease_2"/>
    <property type="match status" value="1"/>
</dbReference>
<feature type="transmembrane region" description="Helical" evidence="7">
    <location>
        <begin position="83"/>
        <end position="101"/>
    </location>
</feature>
<evidence type="ECO:0000256" key="7">
    <source>
        <dbReference type="SAM" id="Phobius"/>
    </source>
</evidence>
<comment type="similarity">
    <text evidence="2">Belongs to the amino acid-polyamine-organocation (APC) superfamily. Cationic amino acid transporter (CAT) (TC 2.A.3.3) family.</text>
</comment>
<feature type="transmembrane region" description="Helical" evidence="7">
    <location>
        <begin position="201"/>
        <end position="222"/>
    </location>
</feature>
<feature type="transmembrane region" description="Helical" evidence="7">
    <location>
        <begin position="177"/>
        <end position="194"/>
    </location>
</feature>
<evidence type="ECO:0000256" key="6">
    <source>
        <dbReference type="SAM" id="MobiDB-lite"/>
    </source>
</evidence>
<dbReference type="EMBL" id="KK100242">
    <property type="protein sequence ID" value="KIZ07644.1"/>
    <property type="molecule type" value="Genomic_DNA"/>
</dbReference>
<feature type="transmembrane region" description="Helical" evidence="7">
    <location>
        <begin position="399"/>
        <end position="417"/>
    </location>
</feature>
<evidence type="ECO:0000256" key="3">
    <source>
        <dbReference type="ARBA" id="ARBA00022692"/>
    </source>
</evidence>
<evidence type="ECO:0000313" key="9">
    <source>
        <dbReference type="EMBL" id="KIZ07644.1"/>
    </source>
</evidence>
<reference evidence="9 10" key="1">
    <citation type="journal article" date="2013" name="BMC Genomics">
        <title>Reconstruction of the lipid metabolism for the microalga Monoraphidium neglectum from its genome sequence reveals characteristics suitable for biofuel production.</title>
        <authorList>
            <person name="Bogen C."/>
            <person name="Al-Dilaimi A."/>
            <person name="Albersmeier A."/>
            <person name="Wichmann J."/>
            <person name="Grundmann M."/>
            <person name="Rupp O."/>
            <person name="Lauersen K.J."/>
            <person name="Blifernez-Klassen O."/>
            <person name="Kalinowski J."/>
            <person name="Goesmann A."/>
            <person name="Mussgnug J.H."/>
            <person name="Kruse O."/>
        </authorList>
    </citation>
    <scope>NUCLEOTIDE SEQUENCE [LARGE SCALE GENOMIC DNA]</scope>
    <source>
        <strain evidence="9 10">SAG 48.87</strain>
    </source>
</reference>
<accession>A0A0D2LN07</accession>
<dbReference type="InterPro" id="IPR029485">
    <property type="entry name" value="CAT_C"/>
</dbReference>
<feature type="transmembrane region" description="Helical" evidence="7">
    <location>
        <begin position="53"/>
        <end position="77"/>
    </location>
</feature>
<evidence type="ECO:0000259" key="8">
    <source>
        <dbReference type="Pfam" id="PF13906"/>
    </source>
</evidence>